<dbReference type="EMBL" id="KN847366">
    <property type="protein sequence ID" value="KIW36232.1"/>
    <property type="molecule type" value="Genomic_DNA"/>
</dbReference>
<organism evidence="1 2">
    <name type="scientific">Exophiala oligosperma</name>
    <dbReference type="NCBI Taxonomy" id="215243"/>
    <lineage>
        <taxon>Eukaryota</taxon>
        <taxon>Fungi</taxon>
        <taxon>Dikarya</taxon>
        <taxon>Ascomycota</taxon>
        <taxon>Pezizomycotina</taxon>
        <taxon>Eurotiomycetes</taxon>
        <taxon>Chaetothyriomycetidae</taxon>
        <taxon>Chaetothyriales</taxon>
        <taxon>Herpotrichiellaceae</taxon>
        <taxon>Exophiala</taxon>
    </lineage>
</organism>
<dbReference type="HOGENOM" id="CLU_1326383_0_0_1"/>
<evidence type="ECO:0000313" key="2">
    <source>
        <dbReference type="Proteomes" id="UP000053342"/>
    </source>
</evidence>
<dbReference type="RefSeq" id="XP_016256448.1">
    <property type="nucleotide sequence ID" value="XM_016413165.1"/>
</dbReference>
<dbReference type="AlphaFoldDB" id="A0A0D2BFE8"/>
<dbReference type="OrthoDB" id="10615164at2759"/>
<protein>
    <submittedName>
        <fullName evidence="1">Uncharacterized protein</fullName>
    </submittedName>
</protein>
<reference evidence="1 2" key="1">
    <citation type="submission" date="2015-01" db="EMBL/GenBank/DDBJ databases">
        <title>The Genome Sequence of Exophiala oligosperma CBS72588.</title>
        <authorList>
            <consortium name="The Broad Institute Genomics Platform"/>
            <person name="Cuomo C."/>
            <person name="de Hoog S."/>
            <person name="Gorbushina A."/>
            <person name="Stielow B."/>
            <person name="Teixiera M."/>
            <person name="Abouelleil A."/>
            <person name="Chapman S.B."/>
            <person name="Priest M."/>
            <person name="Young S.K."/>
            <person name="Wortman J."/>
            <person name="Nusbaum C."/>
            <person name="Birren B."/>
        </authorList>
    </citation>
    <scope>NUCLEOTIDE SEQUENCE [LARGE SCALE GENOMIC DNA]</scope>
    <source>
        <strain evidence="1 2">CBS 72588</strain>
    </source>
</reference>
<accession>A0A0D2BFE8</accession>
<name>A0A0D2BFE8_9EURO</name>
<dbReference type="Proteomes" id="UP000053342">
    <property type="component" value="Unassembled WGS sequence"/>
</dbReference>
<keyword evidence="2" id="KW-1185">Reference proteome</keyword>
<evidence type="ECO:0000313" key="1">
    <source>
        <dbReference type="EMBL" id="KIW36232.1"/>
    </source>
</evidence>
<proteinExistence type="predicted"/>
<dbReference type="VEuPathDB" id="FungiDB:PV06_11480"/>
<sequence>MDDLSLTLLTGGRISSLLRSSRFDREVLEDVQATLLRVESLLHQCSGTHSPGRGSAAGELVGPDASITSDKTITDESHLSADLHTAVSSQDDLPILPSNRNFDTPAVESTPSSTNTVTTIGQFFKYDLYAADQTALVDVPLRQEDTQRKCDQGYGWVNFVYEDTDEKDFPQEEETTTQGTQAFVTQEASHVNNASADECTQASLKEA</sequence>
<dbReference type="GeneID" id="27363554"/>
<gene>
    <name evidence="1" type="ORF">PV06_11480</name>
</gene>